<dbReference type="RefSeq" id="WP_115946733.1">
    <property type="nucleotide sequence ID" value="NZ_QRDL01000006.1"/>
</dbReference>
<sequence>MPNTLNVHLELPAEAAEVFARWLQGRADYTVQQHWGEPRYVRIEDVTNRRAAILRRFPSQLAADQTARLIRAQLATQEAN</sequence>
<accession>A0A3D9EDJ1</accession>
<organism evidence="1 2">
    <name type="scientific">Ectopseudomonas oleovorans</name>
    <name type="common">Pseudomonas oleovorans</name>
    <dbReference type="NCBI Taxonomy" id="301"/>
    <lineage>
        <taxon>Bacteria</taxon>
        <taxon>Pseudomonadati</taxon>
        <taxon>Pseudomonadota</taxon>
        <taxon>Gammaproteobacteria</taxon>
        <taxon>Pseudomonadales</taxon>
        <taxon>Pseudomonadaceae</taxon>
        <taxon>Ectopseudomonas</taxon>
    </lineage>
</organism>
<gene>
    <name evidence="1" type="ORF">DFO60_4101</name>
</gene>
<name>A0A3D9EDJ1_ECTOL</name>
<protein>
    <submittedName>
        <fullName evidence="1">Uncharacterized protein</fullName>
    </submittedName>
</protein>
<comment type="caution">
    <text evidence="1">The sequence shown here is derived from an EMBL/GenBank/DDBJ whole genome shotgun (WGS) entry which is preliminary data.</text>
</comment>
<reference evidence="1 2" key="1">
    <citation type="submission" date="2018-07" db="EMBL/GenBank/DDBJ databases">
        <title>Genome sequencing of rice bacterial endophytes.</title>
        <authorList>
            <person name="Venturi V."/>
        </authorList>
    </citation>
    <scope>NUCLEOTIDE SEQUENCE [LARGE SCALE GENOMIC DNA]</scope>
    <source>
        <strain evidence="1 2">AG1002</strain>
    </source>
</reference>
<dbReference type="EMBL" id="QRDL01000006">
    <property type="protein sequence ID" value="RED01259.1"/>
    <property type="molecule type" value="Genomic_DNA"/>
</dbReference>
<proteinExistence type="predicted"/>
<evidence type="ECO:0000313" key="1">
    <source>
        <dbReference type="EMBL" id="RED01259.1"/>
    </source>
</evidence>
<dbReference type="Proteomes" id="UP000256988">
    <property type="component" value="Unassembled WGS sequence"/>
</dbReference>
<evidence type="ECO:0000313" key="2">
    <source>
        <dbReference type="Proteomes" id="UP000256988"/>
    </source>
</evidence>
<dbReference type="AlphaFoldDB" id="A0A3D9EDJ1"/>